<reference evidence="1" key="1">
    <citation type="submission" date="2020-05" db="EMBL/GenBank/DDBJ databases">
        <authorList>
            <person name="Chiriac C."/>
            <person name="Salcher M."/>
            <person name="Ghai R."/>
            <person name="Kavagutti S V."/>
        </authorList>
    </citation>
    <scope>NUCLEOTIDE SEQUENCE</scope>
</reference>
<organism evidence="1">
    <name type="scientific">freshwater metagenome</name>
    <dbReference type="NCBI Taxonomy" id="449393"/>
    <lineage>
        <taxon>unclassified sequences</taxon>
        <taxon>metagenomes</taxon>
        <taxon>ecological metagenomes</taxon>
    </lineage>
</organism>
<evidence type="ECO:0000313" key="1">
    <source>
        <dbReference type="EMBL" id="CAB4750110.1"/>
    </source>
</evidence>
<gene>
    <name evidence="1" type="ORF">UFOPK2855_00106</name>
</gene>
<name>A0A6J6TRN7_9ZZZZ</name>
<dbReference type="InterPro" id="IPR027603">
    <property type="entry name" value="LIC12162"/>
</dbReference>
<sequence length="593" mass="67141">MKQTHLVTGPFPELWRNVNSVVVIDGVGLDGQVFVDDQNVEVTLIKSPEILSEITDDEFDAFESSSELVFQDLANELNRLHGTTFPLRYWRIVVGAWFQQFAQVVHMRLKIAVYVFETHGALKVAKLDLTWQELLPVTHDEASLLFATDIWNHYIYVEAFNFVAKSVAENILVSSSERNKELLEYRQNINFGLPSPQAKLKLETLLAKISPNPKVVLAGVVQSKLALVVMHLRLRSLPRLWRFSSKLNAHAIDEVARQKFDISKSSAVRFEKFLRELLATNLPTIYLEGFKELQNIVSESQIKRHPKLIFTNTLLHRNEQFKVWSAEHVISGATKLVSGQHGGGYAVKRCKSWAENYEISTVDRFISWGWSDGSKIVMPTCVQTYHVKLKPTSNGGLLIVLGPITRNSDIYGILGVQSNSTYLDNVKKLVTLLPQNIRNQTIIRPKSASSVGKPARVSGQQIFEILGGAVEVDFGSIGLNQTLCRNRISIVTYNETTLPNNVMAGYPTIIFWDPKHEQLNLRASKFYEQLLVAKILHHSPESAARHLVDIWENVDVWWTSKVVLQARETFCENFARHSKFPALVVANALADYR</sequence>
<dbReference type="NCBIfam" id="TIGR04331">
    <property type="entry name" value="o_ant_LIC12162"/>
    <property type="match status" value="1"/>
</dbReference>
<dbReference type="AlphaFoldDB" id="A0A6J6TRN7"/>
<dbReference type="EMBL" id="CAEZZK010000010">
    <property type="protein sequence ID" value="CAB4750110.1"/>
    <property type="molecule type" value="Genomic_DNA"/>
</dbReference>
<accession>A0A6J6TRN7</accession>
<proteinExistence type="predicted"/>
<protein>
    <submittedName>
        <fullName evidence="1">Unannotated protein</fullName>
    </submittedName>
</protein>